<dbReference type="PANTHER" id="PTHR33048:SF96">
    <property type="entry name" value="INTEGRAL MEMBRANE PROTEIN"/>
    <property type="match status" value="1"/>
</dbReference>
<feature type="transmembrane region" description="Helical" evidence="7">
    <location>
        <begin position="12"/>
        <end position="34"/>
    </location>
</feature>
<dbReference type="Pfam" id="PF20684">
    <property type="entry name" value="Fung_rhodopsin"/>
    <property type="match status" value="1"/>
</dbReference>
<proteinExistence type="inferred from homology"/>
<evidence type="ECO:0000256" key="6">
    <source>
        <dbReference type="SAM" id="MobiDB-lite"/>
    </source>
</evidence>
<accession>A0A2J6QHS1</accession>
<feature type="region of interest" description="Disordered" evidence="6">
    <location>
        <begin position="339"/>
        <end position="374"/>
    </location>
</feature>
<comment type="subcellular location">
    <subcellularLocation>
        <location evidence="1">Membrane</location>
        <topology evidence="1">Multi-pass membrane protein</topology>
    </subcellularLocation>
</comment>
<evidence type="ECO:0000256" key="5">
    <source>
        <dbReference type="ARBA" id="ARBA00038359"/>
    </source>
</evidence>
<evidence type="ECO:0000313" key="9">
    <source>
        <dbReference type="EMBL" id="PMD25814.1"/>
    </source>
</evidence>
<reference evidence="9 10" key="1">
    <citation type="submission" date="2016-05" db="EMBL/GenBank/DDBJ databases">
        <title>A degradative enzymes factory behind the ericoid mycorrhizal symbiosis.</title>
        <authorList>
            <consortium name="DOE Joint Genome Institute"/>
            <person name="Martino E."/>
            <person name="Morin E."/>
            <person name="Grelet G."/>
            <person name="Kuo A."/>
            <person name="Kohler A."/>
            <person name="Daghino S."/>
            <person name="Barry K."/>
            <person name="Choi C."/>
            <person name="Cichocki N."/>
            <person name="Clum A."/>
            <person name="Copeland A."/>
            <person name="Hainaut M."/>
            <person name="Haridas S."/>
            <person name="Labutti K."/>
            <person name="Lindquist E."/>
            <person name="Lipzen A."/>
            <person name="Khouja H.-R."/>
            <person name="Murat C."/>
            <person name="Ohm R."/>
            <person name="Olson A."/>
            <person name="Spatafora J."/>
            <person name="Veneault-Fourrey C."/>
            <person name="Henrissat B."/>
            <person name="Grigoriev I."/>
            <person name="Martin F."/>
            <person name="Perotto S."/>
        </authorList>
    </citation>
    <scope>NUCLEOTIDE SEQUENCE [LARGE SCALE GENOMIC DNA]</scope>
    <source>
        <strain evidence="9 10">UAMH 7357</strain>
    </source>
</reference>
<dbReference type="OrthoDB" id="4682787at2759"/>
<evidence type="ECO:0000256" key="2">
    <source>
        <dbReference type="ARBA" id="ARBA00022692"/>
    </source>
</evidence>
<name>A0A2J6QHS1_9HELO</name>
<dbReference type="EMBL" id="KZ613469">
    <property type="protein sequence ID" value="PMD25814.1"/>
    <property type="molecule type" value="Genomic_DNA"/>
</dbReference>
<organism evidence="9 10">
    <name type="scientific">Hyaloscypha hepaticicola</name>
    <dbReference type="NCBI Taxonomy" id="2082293"/>
    <lineage>
        <taxon>Eukaryota</taxon>
        <taxon>Fungi</taxon>
        <taxon>Dikarya</taxon>
        <taxon>Ascomycota</taxon>
        <taxon>Pezizomycotina</taxon>
        <taxon>Leotiomycetes</taxon>
        <taxon>Helotiales</taxon>
        <taxon>Hyaloscyphaceae</taxon>
        <taxon>Hyaloscypha</taxon>
    </lineage>
</organism>
<feature type="compositionally biased region" description="Acidic residues" evidence="6">
    <location>
        <begin position="354"/>
        <end position="363"/>
    </location>
</feature>
<dbReference type="Proteomes" id="UP000235672">
    <property type="component" value="Unassembled WGS sequence"/>
</dbReference>
<keyword evidence="10" id="KW-1185">Reference proteome</keyword>
<evidence type="ECO:0000256" key="1">
    <source>
        <dbReference type="ARBA" id="ARBA00004141"/>
    </source>
</evidence>
<dbReference type="STRING" id="1745343.A0A2J6QHS1"/>
<feature type="transmembrane region" description="Helical" evidence="7">
    <location>
        <begin position="91"/>
        <end position="113"/>
    </location>
</feature>
<evidence type="ECO:0000256" key="4">
    <source>
        <dbReference type="ARBA" id="ARBA00023136"/>
    </source>
</evidence>
<dbReference type="InterPro" id="IPR052337">
    <property type="entry name" value="SAT4-like"/>
</dbReference>
<feature type="transmembrane region" description="Helical" evidence="7">
    <location>
        <begin position="120"/>
        <end position="142"/>
    </location>
</feature>
<feature type="domain" description="Rhodopsin" evidence="8">
    <location>
        <begin position="30"/>
        <end position="287"/>
    </location>
</feature>
<evidence type="ECO:0000259" key="8">
    <source>
        <dbReference type="Pfam" id="PF20684"/>
    </source>
</evidence>
<evidence type="ECO:0000313" key="10">
    <source>
        <dbReference type="Proteomes" id="UP000235672"/>
    </source>
</evidence>
<sequence length="391" mass="43118">MATSSTDYNGYQLVAVAIIFLVLTYISSALRFFVRIRITRVFAADDWLMLIAQLIFTFSCACILRGVHYGIGRHNADLTESNAIEGLKYQAFATLSYVANMMFIKLSIALFLLRIAVQRPYIWILRISMVVVAIWSVAIWIYDLFQCIPVQAQWDYTIQNAKCVSGSSFIAAAYSISVMTILTDWLYALLPIPMIWSVQMSVQTKVTVAFVLSLGIFASVATLIRLKYIVELGNNSDGLCSSFPFPTSKASLISSLDTGTSAMVWTLVEPGVAITAACLVTIRPLLRVLKLAGFESTPEDQDTPLTLRNDISGGHWSTISSQAKNGQIHRRKFSLTGMERLNESGKLGTRGTSEEDMGGEEGSEGGFPDEGGITRTVDYKVVHVRASQLDH</sequence>
<evidence type="ECO:0000256" key="3">
    <source>
        <dbReference type="ARBA" id="ARBA00022989"/>
    </source>
</evidence>
<keyword evidence="3 7" id="KW-1133">Transmembrane helix</keyword>
<dbReference type="GO" id="GO:0016020">
    <property type="term" value="C:membrane"/>
    <property type="evidence" value="ECO:0007669"/>
    <property type="project" value="UniProtKB-SubCell"/>
</dbReference>
<keyword evidence="2 7" id="KW-0812">Transmembrane</keyword>
<feature type="transmembrane region" description="Helical" evidence="7">
    <location>
        <begin position="202"/>
        <end position="224"/>
    </location>
</feature>
<keyword evidence="4 7" id="KW-0472">Membrane</keyword>
<dbReference type="PANTHER" id="PTHR33048">
    <property type="entry name" value="PTH11-LIKE INTEGRAL MEMBRANE PROTEIN (AFU_ORTHOLOGUE AFUA_5G11245)"/>
    <property type="match status" value="1"/>
</dbReference>
<evidence type="ECO:0000256" key="7">
    <source>
        <dbReference type="SAM" id="Phobius"/>
    </source>
</evidence>
<comment type="similarity">
    <text evidence="5">Belongs to the SAT4 family.</text>
</comment>
<dbReference type="InterPro" id="IPR049326">
    <property type="entry name" value="Rhodopsin_dom_fungi"/>
</dbReference>
<protein>
    <recommendedName>
        <fullName evidence="8">Rhodopsin domain-containing protein</fullName>
    </recommendedName>
</protein>
<dbReference type="AlphaFoldDB" id="A0A2J6QHS1"/>
<feature type="transmembrane region" description="Helical" evidence="7">
    <location>
        <begin position="46"/>
        <end position="71"/>
    </location>
</feature>
<gene>
    <name evidence="9" type="ORF">NA56DRAFT_564552</name>
</gene>
<feature type="transmembrane region" description="Helical" evidence="7">
    <location>
        <begin position="169"/>
        <end position="190"/>
    </location>
</feature>